<reference evidence="1" key="1">
    <citation type="submission" date="2021-08" db="EMBL/GenBank/DDBJ databases">
        <title>The first chromosome-level gecko genome reveals the dynamic sex chromosomes of Neotropical dwarf geckos (Sphaerodactylidae: Sphaerodactylus).</title>
        <authorList>
            <person name="Pinto B.J."/>
            <person name="Keating S.E."/>
            <person name="Gamble T."/>
        </authorList>
    </citation>
    <scope>NUCLEOTIDE SEQUENCE</scope>
    <source>
        <strain evidence="1">TG3544</strain>
    </source>
</reference>
<protein>
    <submittedName>
        <fullName evidence="1">Uncharacterized protein</fullName>
    </submittedName>
</protein>
<accession>A0ACB8G695</accession>
<organism evidence="1 2">
    <name type="scientific">Sphaerodactylus townsendi</name>
    <dbReference type="NCBI Taxonomy" id="933632"/>
    <lineage>
        <taxon>Eukaryota</taxon>
        <taxon>Metazoa</taxon>
        <taxon>Chordata</taxon>
        <taxon>Craniata</taxon>
        <taxon>Vertebrata</taxon>
        <taxon>Euteleostomi</taxon>
        <taxon>Lepidosauria</taxon>
        <taxon>Squamata</taxon>
        <taxon>Bifurcata</taxon>
        <taxon>Gekkota</taxon>
        <taxon>Sphaerodactylidae</taxon>
        <taxon>Sphaerodactylus</taxon>
    </lineage>
</organism>
<proteinExistence type="predicted"/>
<evidence type="ECO:0000313" key="2">
    <source>
        <dbReference type="Proteomes" id="UP000827872"/>
    </source>
</evidence>
<comment type="caution">
    <text evidence="1">The sequence shown here is derived from an EMBL/GenBank/DDBJ whole genome shotgun (WGS) entry which is preliminary data.</text>
</comment>
<dbReference type="Proteomes" id="UP000827872">
    <property type="component" value="Linkage Group LG01"/>
</dbReference>
<keyword evidence="2" id="KW-1185">Reference proteome</keyword>
<gene>
    <name evidence="1" type="ORF">K3G42_002450</name>
</gene>
<evidence type="ECO:0000313" key="1">
    <source>
        <dbReference type="EMBL" id="KAH8015305.1"/>
    </source>
</evidence>
<name>A0ACB8G695_9SAUR</name>
<sequence>MPTSPSVYNGALGSHHRFCRHSSHRNVRSSHRFYLRNILHCFHCNIPHCSGFAEMKKILHHNIPHGCYLHRHNSCHNSNLLLSVVVGSSFLCFE</sequence>
<dbReference type="EMBL" id="CM037614">
    <property type="protein sequence ID" value="KAH8015305.1"/>
    <property type="molecule type" value="Genomic_DNA"/>
</dbReference>